<dbReference type="AlphaFoldDB" id="A0AAD5XQK5"/>
<dbReference type="InterPro" id="IPR036013">
    <property type="entry name" value="Band_7/SPFH_dom_sf"/>
</dbReference>
<dbReference type="GO" id="GO:0005886">
    <property type="term" value="C:plasma membrane"/>
    <property type="evidence" value="ECO:0007669"/>
    <property type="project" value="InterPro"/>
</dbReference>
<dbReference type="InterPro" id="IPR001972">
    <property type="entry name" value="Stomatin_HflK_fam"/>
</dbReference>
<dbReference type="Pfam" id="PF01145">
    <property type="entry name" value="Band_7"/>
    <property type="match status" value="1"/>
</dbReference>
<feature type="domain" description="Band 7" evidence="2">
    <location>
        <begin position="70"/>
        <end position="227"/>
    </location>
</feature>
<dbReference type="Proteomes" id="UP001212152">
    <property type="component" value="Unassembled WGS sequence"/>
</dbReference>
<evidence type="ECO:0000256" key="1">
    <source>
        <dbReference type="ARBA" id="ARBA00008164"/>
    </source>
</evidence>
<keyword evidence="4" id="KW-1185">Reference proteome</keyword>
<dbReference type="PANTHER" id="PTHR10264:SF19">
    <property type="entry name" value="AT06885P-RELATED"/>
    <property type="match status" value="1"/>
</dbReference>
<comment type="caution">
    <text evidence="3">The sequence shown here is derived from an EMBL/GenBank/DDBJ whole genome shotgun (WGS) entry which is preliminary data.</text>
</comment>
<dbReference type="CDD" id="cd13437">
    <property type="entry name" value="SPFH_alloslipin"/>
    <property type="match status" value="1"/>
</dbReference>
<evidence type="ECO:0000313" key="3">
    <source>
        <dbReference type="EMBL" id="KAJ3178739.1"/>
    </source>
</evidence>
<evidence type="ECO:0000313" key="4">
    <source>
        <dbReference type="Proteomes" id="UP001212152"/>
    </source>
</evidence>
<protein>
    <recommendedName>
        <fullName evidence="2">Band 7 domain-containing protein</fullName>
    </recommendedName>
</protein>
<dbReference type="EMBL" id="JADGJQ010000024">
    <property type="protein sequence ID" value="KAJ3178739.1"/>
    <property type="molecule type" value="Genomic_DNA"/>
</dbReference>
<dbReference type="SMART" id="SM00244">
    <property type="entry name" value="PHB"/>
    <property type="match status" value="1"/>
</dbReference>
<dbReference type="Gene3D" id="3.30.479.30">
    <property type="entry name" value="Band 7 domain"/>
    <property type="match status" value="1"/>
</dbReference>
<evidence type="ECO:0000259" key="2">
    <source>
        <dbReference type="SMART" id="SM00244"/>
    </source>
</evidence>
<dbReference type="InterPro" id="IPR043202">
    <property type="entry name" value="Band-7_stomatin-like"/>
</dbReference>
<dbReference type="SUPFAM" id="SSF117892">
    <property type="entry name" value="Band 7/SPFH domain"/>
    <property type="match status" value="1"/>
</dbReference>
<gene>
    <name evidence="3" type="ORF">HDU87_003294</name>
</gene>
<organism evidence="3 4">
    <name type="scientific">Geranomyces variabilis</name>
    <dbReference type="NCBI Taxonomy" id="109894"/>
    <lineage>
        <taxon>Eukaryota</taxon>
        <taxon>Fungi</taxon>
        <taxon>Fungi incertae sedis</taxon>
        <taxon>Chytridiomycota</taxon>
        <taxon>Chytridiomycota incertae sedis</taxon>
        <taxon>Chytridiomycetes</taxon>
        <taxon>Spizellomycetales</taxon>
        <taxon>Powellomycetaceae</taxon>
        <taxon>Geranomyces</taxon>
    </lineage>
</organism>
<dbReference type="GO" id="GO:0098552">
    <property type="term" value="C:side of membrane"/>
    <property type="evidence" value="ECO:0007669"/>
    <property type="project" value="UniProtKB-ARBA"/>
</dbReference>
<dbReference type="PRINTS" id="PR00721">
    <property type="entry name" value="STOMATIN"/>
</dbReference>
<name>A0AAD5XQK5_9FUNG</name>
<reference evidence="3" key="1">
    <citation type="submission" date="2020-05" db="EMBL/GenBank/DDBJ databases">
        <title>Phylogenomic resolution of chytrid fungi.</title>
        <authorList>
            <person name="Stajich J.E."/>
            <person name="Amses K."/>
            <person name="Simmons R."/>
            <person name="Seto K."/>
            <person name="Myers J."/>
            <person name="Bonds A."/>
            <person name="Quandt C.A."/>
            <person name="Barry K."/>
            <person name="Liu P."/>
            <person name="Grigoriev I."/>
            <person name="Longcore J.E."/>
            <person name="James T.Y."/>
        </authorList>
    </citation>
    <scope>NUCLEOTIDE SEQUENCE</scope>
    <source>
        <strain evidence="3">JEL0379</strain>
    </source>
</reference>
<accession>A0AAD5XQK5</accession>
<dbReference type="Gene3D" id="6.10.250.2090">
    <property type="match status" value="1"/>
</dbReference>
<dbReference type="InterPro" id="IPR001107">
    <property type="entry name" value="Band_7"/>
</dbReference>
<comment type="similarity">
    <text evidence="1">Belongs to the band 7/mec-2 family.</text>
</comment>
<dbReference type="FunFam" id="3.30.479.30:FF:000004">
    <property type="entry name" value="Putative membrane protease family, stomatin"/>
    <property type="match status" value="1"/>
</dbReference>
<dbReference type="PANTHER" id="PTHR10264">
    <property type="entry name" value="BAND 7 PROTEIN-RELATED"/>
    <property type="match status" value="1"/>
</dbReference>
<sequence length="306" mass="33483">MASSSNPKHAAVNEVSAASAPPPMFPLQKSFAHEIPLPSEAYGCYESTMSFLGSIVGFFGSIPCCFICPNPYKSVNQGSVGLVTRFGRYYKSVDPGLHQINPVTEALQSMDIRVNVDMVPNQVAVSKDNCTLTLDSVLYWHVIDPYTAAYGVSNVRQALIERTQTTLRQIVGSRTIQEAVEQRDAMAHEIQSIVEGPASTWGVKVESILIKDIQFSQELQETLSSAAKQQRLGESKIIAARAEVESAKLMREASDILSTDAAMNIRYLETMQAMSKAAGTKVIFMPPNSHELRKLVNMETMSPGGF</sequence>
<proteinExistence type="inferred from homology"/>